<evidence type="ECO:0000256" key="4">
    <source>
        <dbReference type="SAM" id="MobiDB-lite"/>
    </source>
</evidence>
<sequence length="605" mass="69041">MRSIFFKSPSPPPSPLHHTFSQSLMEENIEVAELIITRWETDVASLFFHTDEARQYLGSIKGLQKAMQYLVLHHSSSQKLVRAQILMQTAMKRLEKEFYRILKSNRAYLDPESVSAHSTSRPTASRSSFSDFEEEDFENESRDENDSMPEVERVSLAAMADLRAIAEAMISAGYAKECAKIYKIVRKSIVDEALYHLGVERGLSLQQIQKMEWEILEVKIKTWLSAVKMAVKTLFYGERILCDQVFSISAPIRESCFTEISKEGALALFGFPENVAKCKKTPEKMFRVLDLYEAVADLWPEIESIFSFESTSALRSTAVNSLIKLGDAVRTMLTDFETAIQKDSSKTTVPGGGVHPLTRYVMNYISFLADYSGILSDIFADWPFTIPSALPESYFGSPDNEESISSPVSARLAWLVLVMLCKLDGKAAMYKDVVLSYLFLANNLQYVVGKVRQSKLNFLLGDEWAIRHEQKVKQYTANYERIAWSKVLESLPENPTADISKDQVKDHFRNFNYAFEEAYMKQCSWVVPDPRLRDYIKNSLARRIVPIYKEFYEIYGGVEARKEQWAESLVRYTPDDLGNYWSDLFYGSRSSTSVSSTSNRGGRSR</sequence>
<dbReference type="GO" id="GO:0005546">
    <property type="term" value="F:phosphatidylinositol-4,5-bisphosphate binding"/>
    <property type="evidence" value="ECO:0007669"/>
    <property type="project" value="InterPro"/>
</dbReference>
<reference evidence="6" key="1">
    <citation type="submission" date="2023-05" db="EMBL/GenBank/DDBJ databases">
        <title>Genome and transcriptome analyses reveal genes involved in the formation of fine ridges on petal epidermal cells in Hibiscus trionum.</title>
        <authorList>
            <person name="Koshimizu S."/>
            <person name="Masuda S."/>
            <person name="Ishii T."/>
            <person name="Shirasu K."/>
            <person name="Hoshino A."/>
            <person name="Arita M."/>
        </authorList>
    </citation>
    <scope>NUCLEOTIDE SEQUENCE</scope>
    <source>
        <strain evidence="6">Hamamatsu line</strain>
    </source>
</reference>
<dbReference type="AlphaFoldDB" id="A0A9W7J7S5"/>
<keyword evidence="7" id="KW-1185">Reference proteome</keyword>
<dbReference type="SUPFAM" id="SSF74788">
    <property type="entry name" value="Cullin repeat-like"/>
    <property type="match status" value="1"/>
</dbReference>
<evidence type="ECO:0000256" key="3">
    <source>
        <dbReference type="RuleBase" id="RU365026"/>
    </source>
</evidence>
<comment type="similarity">
    <text evidence="1 3">Belongs to the EXO70 family.</text>
</comment>
<dbReference type="Pfam" id="PF03081">
    <property type="entry name" value="Exo70_C"/>
    <property type="match status" value="1"/>
</dbReference>
<comment type="function">
    <text evidence="3">Component of the exocyst complex.</text>
</comment>
<dbReference type="OrthoDB" id="1922221at2759"/>
<dbReference type="FunFam" id="1.20.1280.170:FF:000003">
    <property type="entry name" value="Exocyst subunit Exo70 family protein"/>
    <property type="match status" value="1"/>
</dbReference>
<dbReference type="GO" id="GO:0015031">
    <property type="term" value="P:protein transport"/>
    <property type="evidence" value="ECO:0007669"/>
    <property type="project" value="UniProtKB-KW"/>
</dbReference>
<evidence type="ECO:0000256" key="2">
    <source>
        <dbReference type="ARBA" id="ARBA00022448"/>
    </source>
</evidence>
<evidence type="ECO:0000259" key="5">
    <source>
        <dbReference type="Pfam" id="PF03081"/>
    </source>
</evidence>
<keyword evidence="2 3" id="KW-0813">Transport</keyword>
<feature type="compositionally biased region" description="Polar residues" evidence="4">
    <location>
        <begin position="115"/>
        <end position="124"/>
    </location>
</feature>
<evidence type="ECO:0000313" key="7">
    <source>
        <dbReference type="Proteomes" id="UP001165190"/>
    </source>
</evidence>
<dbReference type="PANTHER" id="PTHR12542:SF17">
    <property type="entry name" value="EXOCYST SUBUNIT EXO70 FAMILY PROTEIN"/>
    <property type="match status" value="1"/>
</dbReference>
<dbReference type="GO" id="GO:0006887">
    <property type="term" value="P:exocytosis"/>
    <property type="evidence" value="ECO:0007669"/>
    <property type="project" value="UniProtKB-KW"/>
</dbReference>
<organism evidence="6 7">
    <name type="scientific">Hibiscus trionum</name>
    <name type="common">Flower of an hour</name>
    <dbReference type="NCBI Taxonomy" id="183268"/>
    <lineage>
        <taxon>Eukaryota</taxon>
        <taxon>Viridiplantae</taxon>
        <taxon>Streptophyta</taxon>
        <taxon>Embryophyta</taxon>
        <taxon>Tracheophyta</taxon>
        <taxon>Spermatophyta</taxon>
        <taxon>Magnoliopsida</taxon>
        <taxon>eudicotyledons</taxon>
        <taxon>Gunneridae</taxon>
        <taxon>Pentapetalae</taxon>
        <taxon>rosids</taxon>
        <taxon>malvids</taxon>
        <taxon>Malvales</taxon>
        <taxon>Malvaceae</taxon>
        <taxon>Malvoideae</taxon>
        <taxon>Hibiscus</taxon>
    </lineage>
</organism>
<dbReference type="GO" id="GO:0000145">
    <property type="term" value="C:exocyst"/>
    <property type="evidence" value="ECO:0007669"/>
    <property type="project" value="InterPro"/>
</dbReference>
<dbReference type="PANTHER" id="PTHR12542">
    <property type="entry name" value="EXOCYST COMPLEX PROTEIN EXO70"/>
    <property type="match status" value="1"/>
</dbReference>
<feature type="domain" description="Exocyst complex subunit Exo70 C-terminal" evidence="5">
    <location>
        <begin position="221"/>
        <end position="580"/>
    </location>
</feature>
<dbReference type="InterPro" id="IPR004140">
    <property type="entry name" value="Exo70"/>
</dbReference>
<feature type="compositionally biased region" description="Basic and acidic residues" evidence="4">
    <location>
        <begin position="139"/>
        <end position="150"/>
    </location>
</feature>
<evidence type="ECO:0000256" key="1">
    <source>
        <dbReference type="ARBA" id="ARBA00006756"/>
    </source>
</evidence>
<dbReference type="InterPro" id="IPR016159">
    <property type="entry name" value="Cullin_repeat-like_dom_sf"/>
</dbReference>
<protein>
    <recommendedName>
        <fullName evidence="3">Exocyst subunit Exo70 family protein</fullName>
    </recommendedName>
</protein>
<proteinExistence type="inferred from homology"/>
<dbReference type="EMBL" id="BSYR01000053">
    <property type="protein sequence ID" value="GMJ08910.1"/>
    <property type="molecule type" value="Genomic_DNA"/>
</dbReference>
<accession>A0A9W7J7S5</accession>
<keyword evidence="3" id="KW-0653">Protein transport</keyword>
<dbReference type="Pfam" id="PF20669">
    <property type="entry name" value="Exo70_N"/>
    <property type="match status" value="1"/>
</dbReference>
<keyword evidence="3" id="KW-0268">Exocytosis</keyword>
<feature type="region of interest" description="Disordered" evidence="4">
    <location>
        <begin position="112"/>
        <end position="150"/>
    </location>
</feature>
<gene>
    <name evidence="6" type="ORF">HRI_004560200</name>
</gene>
<dbReference type="Proteomes" id="UP001165190">
    <property type="component" value="Unassembled WGS sequence"/>
</dbReference>
<dbReference type="Gene3D" id="1.20.1280.170">
    <property type="entry name" value="Exocyst complex component Exo70"/>
    <property type="match status" value="1"/>
</dbReference>
<dbReference type="InterPro" id="IPR046364">
    <property type="entry name" value="Exo70_C"/>
</dbReference>
<comment type="caution">
    <text evidence="6">The sequence shown here is derived from an EMBL/GenBank/DDBJ whole genome shotgun (WGS) entry which is preliminary data.</text>
</comment>
<name>A0A9W7J7S5_HIBTR</name>
<evidence type="ECO:0000313" key="6">
    <source>
        <dbReference type="EMBL" id="GMJ08910.1"/>
    </source>
</evidence>